<proteinExistence type="predicted"/>
<accession>A0ABW4F2X4</accession>
<comment type="caution">
    <text evidence="6">The sequence shown here is derived from an EMBL/GenBank/DDBJ whole genome shotgun (WGS) entry which is preliminary data.</text>
</comment>
<keyword evidence="2" id="KW-0238">DNA-binding</keyword>
<feature type="domain" description="IclR-ED" evidence="5">
    <location>
        <begin position="64"/>
        <end position="244"/>
    </location>
</feature>
<keyword evidence="1" id="KW-0805">Transcription regulation</keyword>
<dbReference type="PROSITE" id="PS51077">
    <property type="entry name" value="HTH_ICLR"/>
    <property type="match status" value="1"/>
</dbReference>
<dbReference type="InterPro" id="IPR014757">
    <property type="entry name" value="Tscrpt_reg_IclR_C"/>
</dbReference>
<dbReference type="SMART" id="SM00346">
    <property type="entry name" value="HTH_ICLR"/>
    <property type="match status" value="1"/>
</dbReference>
<name>A0ABW4F2X4_9PSEU</name>
<dbReference type="PROSITE" id="PS51078">
    <property type="entry name" value="ICLR_ED"/>
    <property type="match status" value="1"/>
</dbReference>
<evidence type="ECO:0000259" key="4">
    <source>
        <dbReference type="PROSITE" id="PS51077"/>
    </source>
</evidence>
<protein>
    <submittedName>
        <fullName evidence="6">IclR family transcriptional regulator</fullName>
    </submittedName>
</protein>
<reference evidence="7" key="1">
    <citation type="journal article" date="2019" name="Int. J. Syst. Evol. Microbiol.">
        <title>The Global Catalogue of Microorganisms (GCM) 10K type strain sequencing project: providing services to taxonomists for standard genome sequencing and annotation.</title>
        <authorList>
            <consortium name="The Broad Institute Genomics Platform"/>
            <consortium name="The Broad Institute Genome Sequencing Center for Infectious Disease"/>
            <person name="Wu L."/>
            <person name="Ma J."/>
        </authorList>
    </citation>
    <scope>NUCLEOTIDE SEQUENCE [LARGE SCALE GENOMIC DNA]</scope>
    <source>
        <strain evidence="7">CCM 7043</strain>
    </source>
</reference>
<evidence type="ECO:0000256" key="1">
    <source>
        <dbReference type="ARBA" id="ARBA00023015"/>
    </source>
</evidence>
<dbReference type="InterPro" id="IPR005471">
    <property type="entry name" value="Tscrpt_reg_IclR_N"/>
</dbReference>
<dbReference type="SUPFAM" id="SSF46785">
    <property type="entry name" value="Winged helix' DNA-binding domain"/>
    <property type="match status" value="1"/>
</dbReference>
<dbReference type="SUPFAM" id="SSF55781">
    <property type="entry name" value="GAF domain-like"/>
    <property type="match status" value="1"/>
</dbReference>
<keyword evidence="3" id="KW-0804">Transcription</keyword>
<sequence length="267" mass="28159">MAASVGKAARILRAFCPTLNVLSVRALADRTGLPRSTVHLLCRALVSEGLLEVVPRAGYRLGPLLLELGGLIIDRTGLVEAVEGSTPGLQRSAGQELHVGQLVEGWVIYVHRQSGPIRVSMMNRVGMRVPVFMSGCGKIALAALDPEDADQRVRRVCRQEQISLPDMAALAEELASARIQGYLVCRSFQPRRTSVAAAVIGADGQPAGALSIAGPDSTFAPARLADLGRAVSETAEIASRRLQSRPSSAAARSTPDVLAAPMRLVAG</sequence>
<dbReference type="RefSeq" id="WP_344722871.1">
    <property type="nucleotide sequence ID" value="NZ_BAAAUS010000015.1"/>
</dbReference>
<organism evidence="6 7">
    <name type="scientific">Pseudonocardia yunnanensis</name>
    <dbReference type="NCBI Taxonomy" id="58107"/>
    <lineage>
        <taxon>Bacteria</taxon>
        <taxon>Bacillati</taxon>
        <taxon>Actinomycetota</taxon>
        <taxon>Actinomycetes</taxon>
        <taxon>Pseudonocardiales</taxon>
        <taxon>Pseudonocardiaceae</taxon>
        <taxon>Pseudonocardia</taxon>
    </lineage>
</organism>
<keyword evidence="7" id="KW-1185">Reference proteome</keyword>
<evidence type="ECO:0000256" key="3">
    <source>
        <dbReference type="ARBA" id="ARBA00023163"/>
    </source>
</evidence>
<dbReference type="Proteomes" id="UP001597114">
    <property type="component" value="Unassembled WGS sequence"/>
</dbReference>
<dbReference type="Gene3D" id="3.30.450.40">
    <property type="match status" value="1"/>
</dbReference>
<dbReference type="PANTHER" id="PTHR30136">
    <property type="entry name" value="HELIX-TURN-HELIX TRANSCRIPTIONAL REGULATOR, ICLR FAMILY"/>
    <property type="match status" value="1"/>
</dbReference>
<dbReference type="Pfam" id="PF09339">
    <property type="entry name" value="HTH_IclR"/>
    <property type="match status" value="1"/>
</dbReference>
<dbReference type="InterPro" id="IPR029016">
    <property type="entry name" value="GAF-like_dom_sf"/>
</dbReference>
<dbReference type="InterPro" id="IPR050707">
    <property type="entry name" value="HTH_MetabolicPath_Reg"/>
</dbReference>
<gene>
    <name evidence="6" type="ORF">ACFSJD_28460</name>
</gene>
<evidence type="ECO:0000256" key="2">
    <source>
        <dbReference type="ARBA" id="ARBA00023125"/>
    </source>
</evidence>
<evidence type="ECO:0000313" key="6">
    <source>
        <dbReference type="EMBL" id="MFD1521463.1"/>
    </source>
</evidence>
<feature type="domain" description="HTH iclR-type" evidence="4">
    <location>
        <begin position="2"/>
        <end position="63"/>
    </location>
</feature>
<dbReference type="InterPro" id="IPR036388">
    <property type="entry name" value="WH-like_DNA-bd_sf"/>
</dbReference>
<evidence type="ECO:0000313" key="7">
    <source>
        <dbReference type="Proteomes" id="UP001597114"/>
    </source>
</evidence>
<dbReference type="Gene3D" id="1.10.10.10">
    <property type="entry name" value="Winged helix-like DNA-binding domain superfamily/Winged helix DNA-binding domain"/>
    <property type="match status" value="1"/>
</dbReference>
<dbReference type="InterPro" id="IPR036390">
    <property type="entry name" value="WH_DNA-bd_sf"/>
</dbReference>
<dbReference type="EMBL" id="JBHUCO010000035">
    <property type="protein sequence ID" value="MFD1521463.1"/>
    <property type="molecule type" value="Genomic_DNA"/>
</dbReference>
<dbReference type="PANTHER" id="PTHR30136:SF24">
    <property type="entry name" value="HTH-TYPE TRANSCRIPTIONAL REPRESSOR ALLR"/>
    <property type="match status" value="1"/>
</dbReference>
<dbReference type="Pfam" id="PF01614">
    <property type="entry name" value="IclR_C"/>
    <property type="match status" value="1"/>
</dbReference>
<evidence type="ECO:0000259" key="5">
    <source>
        <dbReference type="PROSITE" id="PS51078"/>
    </source>
</evidence>